<dbReference type="RefSeq" id="WP_206723020.1">
    <property type="nucleotide sequence ID" value="NZ_CP071090.1"/>
</dbReference>
<sequence>MPEASSDEALRAFVLRQRASRRSVTLLADFYRAYPCRMAKVHLLVASAVALGRFWGVSAPFARLGAAVLPVDSLGRPRTAAWASYARACVDGLPLEIRDERWIEAHLQDAAKAREAGHEAAFLVEARAHEGEPLWRLLVQHLEMTLGSRFFDQPALAGAVSGEAAMAHGMAVTLGRLLRAGWSLLQHYAFATARAVLFPRWPDFVGLVGERRAAGLLLSSFITAWAAAGVYRRGIRALHRGQCVGPTAAWPLLAATLGDDVTRVDPRVVRFYSNPGAWAVSASVELRTRTARAIAWVATRLLGQGVSEHGARAFPSRFRTFRRVDGSMHFVRELYCDGVLRVFDSDFVVRNGQLYEVFVEHGLEVELNVRVLEDGGVSLRGRRVRWHGLPVPLFGLCVEFRTHPAPNGSESVDIIGTLSPEGMHENPLGRIHYAASLDEVRATQPPAVA</sequence>
<proteinExistence type="predicted"/>
<evidence type="ECO:0008006" key="3">
    <source>
        <dbReference type="Google" id="ProtNLM"/>
    </source>
</evidence>
<dbReference type="Proteomes" id="UP000662747">
    <property type="component" value="Chromosome"/>
</dbReference>
<organism evidence="1 2">
    <name type="scientific">Pyxidicoccus parkwayensis</name>
    <dbReference type="NCBI Taxonomy" id="2813578"/>
    <lineage>
        <taxon>Bacteria</taxon>
        <taxon>Pseudomonadati</taxon>
        <taxon>Myxococcota</taxon>
        <taxon>Myxococcia</taxon>
        <taxon>Myxococcales</taxon>
        <taxon>Cystobacterineae</taxon>
        <taxon>Myxococcaceae</taxon>
        <taxon>Pyxidicoccus</taxon>
    </lineage>
</organism>
<gene>
    <name evidence="1" type="ORF">JY651_40690</name>
</gene>
<dbReference type="EMBL" id="CP071090">
    <property type="protein sequence ID" value="QSQ21442.1"/>
    <property type="molecule type" value="Genomic_DNA"/>
</dbReference>
<evidence type="ECO:0000313" key="2">
    <source>
        <dbReference type="Proteomes" id="UP000662747"/>
    </source>
</evidence>
<evidence type="ECO:0000313" key="1">
    <source>
        <dbReference type="EMBL" id="QSQ21442.1"/>
    </source>
</evidence>
<protein>
    <recommendedName>
        <fullName evidence="3">DUF4166 domain-containing protein</fullName>
    </recommendedName>
</protein>
<name>A0ABX7NVE6_9BACT</name>
<accession>A0ABX7NVE6</accession>
<keyword evidence="2" id="KW-1185">Reference proteome</keyword>
<reference evidence="1 2" key="1">
    <citation type="submission" date="2021-02" db="EMBL/GenBank/DDBJ databases">
        <title>De Novo genome assembly of isolated myxobacteria.</title>
        <authorList>
            <person name="Stevens D.C."/>
        </authorList>
    </citation>
    <scope>NUCLEOTIDE SEQUENCE [LARGE SCALE GENOMIC DNA]</scope>
    <source>
        <strain evidence="2">SCPEA02</strain>
    </source>
</reference>